<keyword evidence="2" id="KW-0808">Transferase</keyword>
<dbReference type="InterPro" id="IPR001296">
    <property type="entry name" value="Glyco_trans_1"/>
</dbReference>
<accession>A0A7J5U6J9</accession>
<dbReference type="SUPFAM" id="SSF53756">
    <property type="entry name" value="UDP-Glycosyltransferase/glycogen phosphorylase"/>
    <property type="match status" value="1"/>
</dbReference>
<dbReference type="PANTHER" id="PTHR12526">
    <property type="entry name" value="GLYCOSYLTRANSFERASE"/>
    <property type="match status" value="1"/>
</dbReference>
<dbReference type="Pfam" id="PF00534">
    <property type="entry name" value="Glycos_transf_1"/>
    <property type="match status" value="1"/>
</dbReference>
<gene>
    <name evidence="2" type="ORF">F5984_04620</name>
</gene>
<keyword evidence="3" id="KW-1185">Reference proteome</keyword>
<organism evidence="2 3">
    <name type="scientific">Rudanella paleaurantiibacter</name>
    <dbReference type="NCBI Taxonomy" id="2614655"/>
    <lineage>
        <taxon>Bacteria</taxon>
        <taxon>Pseudomonadati</taxon>
        <taxon>Bacteroidota</taxon>
        <taxon>Cytophagia</taxon>
        <taxon>Cytophagales</taxon>
        <taxon>Cytophagaceae</taxon>
        <taxon>Rudanella</taxon>
    </lineage>
</organism>
<protein>
    <submittedName>
        <fullName evidence="2">Glycosyltransferase</fullName>
    </submittedName>
</protein>
<dbReference type="Proteomes" id="UP000488299">
    <property type="component" value="Unassembled WGS sequence"/>
</dbReference>
<proteinExistence type="predicted"/>
<dbReference type="EMBL" id="WELI01000001">
    <property type="protein sequence ID" value="KAB7733217.1"/>
    <property type="molecule type" value="Genomic_DNA"/>
</dbReference>
<name>A0A7J5U6J9_9BACT</name>
<evidence type="ECO:0000259" key="1">
    <source>
        <dbReference type="Pfam" id="PF00534"/>
    </source>
</evidence>
<reference evidence="2 3" key="1">
    <citation type="submission" date="2019-10" db="EMBL/GenBank/DDBJ databases">
        <title>Rudanella paleaurantiibacter sp. nov., isolated from sludge.</title>
        <authorList>
            <person name="Xu S.Q."/>
        </authorList>
    </citation>
    <scope>NUCLEOTIDE SEQUENCE [LARGE SCALE GENOMIC DNA]</scope>
    <source>
        <strain evidence="2 3">HX-22-17</strain>
    </source>
</reference>
<dbReference type="AlphaFoldDB" id="A0A7J5U6J9"/>
<feature type="domain" description="Glycosyl transferase family 1" evidence="1">
    <location>
        <begin position="199"/>
        <end position="290"/>
    </location>
</feature>
<sequence>MKLNILIWHIHGAYLTAITQTEHNWYLPVRPDRAEGYIGRGEGSTLPDYVREVPADRVKDLDLDLIIYQTPHNYTTDKVEILSETQQQLPGIYLEHNTPEPHPTHTLHPASGDTGVQLVHVTQYNRLMWDNGQAQAEVIEHSVAIDPTVQYTGQRAEGICAINNMQHRGRIAGYDLFETLRKRVPLTTVGMDAGAIGGLGEIHYRDLHRTVANYRFLFSPMRYSSLPLAVIEAMTIGMPIVALATTELPTVIENGIHGFVSNDPDVLADRMQYLIDHPDEALRMGANAQQLARTRFGIGRFVQDWNHLFSRLTASV</sequence>
<dbReference type="CDD" id="cd03801">
    <property type="entry name" value="GT4_PimA-like"/>
    <property type="match status" value="1"/>
</dbReference>
<dbReference type="GO" id="GO:0016757">
    <property type="term" value="F:glycosyltransferase activity"/>
    <property type="evidence" value="ECO:0007669"/>
    <property type="project" value="InterPro"/>
</dbReference>
<evidence type="ECO:0000313" key="3">
    <source>
        <dbReference type="Proteomes" id="UP000488299"/>
    </source>
</evidence>
<dbReference type="PANTHER" id="PTHR12526:SF627">
    <property type="entry name" value="D-RHAMNOSYLTRANSFERASE WBPZ"/>
    <property type="match status" value="1"/>
</dbReference>
<dbReference type="RefSeq" id="WP_152123055.1">
    <property type="nucleotide sequence ID" value="NZ_WELI01000001.1"/>
</dbReference>
<evidence type="ECO:0000313" key="2">
    <source>
        <dbReference type="EMBL" id="KAB7733217.1"/>
    </source>
</evidence>
<comment type="caution">
    <text evidence="2">The sequence shown here is derived from an EMBL/GenBank/DDBJ whole genome shotgun (WGS) entry which is preliminary data.</text>
</comment>
<dbReference type="Gene3D" id="3.40.50.2000">
    <property type="entry name" value="Glycogen Phosphorylase B"/>
    <property type="match status" value="1"/>
</dbReference>